<reference evidence="2 3" key="1">
    <citation type="submission" date="2018-06" db="EMBL/GenBank/DDBJ databases">
        <title>Extensive metabolic versatility and redundancy in microbially diverse, dynamic hydrothermal sediments.</title>
        <authorList>
            <person name="Dombrowski N."/>
            <person name="Teske A."/>
            <person name="Baker B.J."/>
        </authorList>
    </citation>
    <scope>NUCLEOTIDE SEQUENCE [LARGE SCALE GENOMIC DNA]</scope>
    <source>
        <strain evidence="2">B36_G15</strain>
    </source>
</reference>
<dbReference type="Gene3D" id="3.30.70.270">
    <property type="match status" value="1"/>
</dbReference>
<proteinExistence type="predicted"/>
<organism evidence="2 3">
    <name type="scientific">candidate division WOR-3 bacterium</name>
    <dbReference type="NCBI Taxonomy" id="2052148"/>
    <lineage>
        <taxon>Bacteria</taxon>
        <taxon>Bacteria division WOR-3</taxon>
    </lineage>
</organism>
<dbReference type="GO" id="GO:1902201">
    <property type="term" value="P:negative regulation of bacterial-type flagellum-dependent cell motility"/>
    <property type="evidence" value="ECO:0007669"/>
    <property type="project" value="TreeGrafter"/>
</dbReference>
<dbReference type="SUPFAM" id="SSF55073">
    <property type="entry name" value="Nucleotide cyclase"/>
    <property type="match status" value="1"/>
</dbReference>
<dbReference type="FunFam" id="3.30.70.270:FF:000001">
    <property type="entry name" value="Diguanylate cyclase domain protein"/>
    <property type="match status" value="1"/>
</dbReference>
<dbReference type="Pfam" id="PF00990">
    <property type="entry name" value="GGDEF"/>
    <property type="match status" value="1"/>
</dbReference>
<accession>A0A660SIT0</accession>
<dbReference type="InterPro" id="IPR043128">
    <property type="entry name" value="Rev_trsase/Diguanyl_cyclase"/>
</dbReference>
<dbReference type="Pfam" id="PF13185">
    <property type="entry name" value="GAF_2"/>
    <property type="match status" value="1"/>
</dbReference>
<dbReference type="InterPro" id="IPR029787">
    <property type="entry name" value="Nucleotide_cyclase"/>
</dbReference>
<dbReference type="SUPFAM" id="SSF55781">
    <property type="entry name" value="GAF domain-like"/>
    <property type="match status" value="3"/>
</dbReference>
<dbReference type="InterPro" id="IPR000160">
    <property type="entry name" value="GGDEF_dom"/>
</dbReference>
<name>A0A660SIT0_UNCW3</name>
<comment type="caution">
    <text evidence="2">The sequence shown here is derived from an EMBL/GenBank/DDBJ whole genome shotgun (WGS) entry which is preliminary data.</text>
</comment>
<dbReference type="SMART" id="SM00065">
    <property type="entry name" value="GAF"/>
    <property type="match status" value="2"/>
</dbReference>
<dbReference type="SMART" id="SM00267">
    <property type="entry name" value="GGDEF"/>
    <property type="match status" value="1"/>
</dbReference>
<dbReference type="InterPro" id="IPR029016">
    <property type="entry name" value="GAF-like_dom_sf"/>
</dbReference>
<dbReference type="PROSITE" id="PS50887">
    <property type="entry name" value="GGDEF"/>
    <property type="match status" value="1"/>
</dbReference>
<dbReference type="EMBL" id="QNBE01000055">
    <property type="protein sequence ID" value="RKX70016.1"/>
    <property type="molecule type" value="Genomic_DNA"/>
</dbReference>
<dbReference type="NCBIfam" id="TIGR00254">
    <property type="entry name" value="GGDEF"/>
    <property type="match status" value="1"/>
</dbReference>
<dbReference type="InterPro" id="IPR003018">
    <property type="entry name" value="GAF"/>
</dbReference>
<dbReference type="Proteomes" id="UP000268469">
    <property type="component" value="Unassembled WGS sequence"/>
</dbReference>
<dbReference type="AlphaFoldDB" id="A0A660SIT0"/>
<dbReference type="PANTHER" id="PTHR45138:SF9">
    <property type="entry name" value="DIGUANYLATE CYCLASE DGCM-RELATED"/>
    <property type="match status" value="1"/>
</dbReference>
<protein>
    <recommendedName>
        <fullName evidence="1">GGDEF domain-containing protein</fullName>
    </recommendedName>
</protein>
<sequence>MILTLVTAVVAALIIIYLLHRPPKKEFVYPKEISIRNFIEEASRILATRSYLLYRIGENGITLETNQGCPKPDFQPQLDGLSHEEERYLKKNGFRTMAKVAFRGERLGYLVVFPVKNPDLDRFQGFVQSYTPLLVEKIKTEEKILEASLINELNIKLGTTEDPESFYRNLVTVARRILTQGRIIPAEVRGKDLIFYLLRRKEIRIPIVDLPDEIMSQVIVGQKTVEITTIPEPFKKNLPIHHAHSGLLVPLTTGKRTLGILFYYKRGKEIEPKERTILGFISNQAMIILDKMFAMKNLNRSIQDIIALQKSAQALLVIPKFEEIIDQILKEASRIIGFQRIILSFYNPETNCLDRVGSIGFEPEEWERIRKISPPFFRINNLLKEEYRISNSYYLKHNCCEIAEVKDFLVRREKPAGYPEELPSGLWHPNDILLIPIRTGDGKFLGLISADSPLDGQVPDISRLQVFETFATLLGLSFENAEAFKKLRRLVDKLRSLYNITAPISSVGEFEKVLNRILNLTKENFGYNNISILLKDDEKDELYVKVAVGDYLVDPSQIRLKIGRDGVCGMVAQEGKPKLIQNTLNIPFFIGDRDRPRSEIAIPLRSHDRLIGVLNVEKEGANSLDEEDLTLLSILAGHISVAIENAILYEEIGRLSITDELTGVFNYRHLLDVIKYEIERSRRFQHSFSLIMLDIDNFKKFNDQYGHLFGDQILSALAKLLASSVRASDIVTRYGGDEFVIVLPETTKEQALILAERLRNIVNQHTFEKNVHLTVSMGLASYPIDSQDVFPLIDRVDHLLYISKSKGGNAVSS</sequence>
<dbReference type="Gene3D" id="3.30.450.40">
    <property type="match status" value="3"/>
</dbReference>
<evidence type="ECO:0000259" key="1">
    <source>
        <dbReference type="PROSITE" id="PS50887"/>
    </source>
</evidence>
<dbReference type="PANTHER" id="PTHR45138">
    <property type="entry name" value="REGULATORY COMPONENTS OF SENSORY TRANSDUCTION SYSTEM"/>
    <property type="match status" value="1"/>
</dbReference>
<dbReference type="CDD" id="cd01949">
    <property type="entry name" value="GGDEF"/>
    <property type="match status" value="1"/>
</dbReference>
<dbReference type="GO" id="GO:0052621">
    <property type="term" value="F:diguanylate cyclase activity"/>
    <property type="evidence" value="ECO:0007669"/>
    <property type="project" value="TreeGrafter"/>
</dbReference>
<gene>
    <name evidence="2" type="ORF">DRP53_06335</name>
</gene>
<feature type="domain" description="GGDEF" evidence="1">
    <location>
        <begin position="686"/>
        <end position="813"/>
    </location>
</feature>
<dbReference type="GO" id="GO:0005886">
    <property type="term" value="C:plasma membrane"/>
    <property type="evidence" value="ECO:0007669"/>
    <property type="project" value="TreeGrafter"/>
</dbReference>
<dbReference type="InterPro" id="IPR050469">
    <property type="entry name" value="Diguanylate_Cyclase"/>
</dbReference>
<evidence type="ECO:0000313" key="2">
    <source>
        <dbReference type="EMBL" id="RKX70016.1"/>
    </source>
</evidence>
<dbReference type="GO" id="GO:0043709">
    <property type="term" value="P:cell adhesion involved in single-species biofilm formation"/>
    <property type="evidence" value="ECO:0007669"/>
    <property type="project" value="TreeGrafter"/>
</dbReference>
<evidence type="ECO:0000313" key="3">
    <source>
        <dbReference type="Proteomes" id="UP000268469"/>
    </source>
</evidence>